<evidence type="ECO:0000256" key="3">
    <source>
        <dbReference type="ARBA" id="ARBA00022832"/>
    </source>
</evidence>
<dbReference type="CDD" id="cd08292">
    <property type="entry name" value="ETR_like_2"/>
    <property type="match status" value="1"/>
</dbReference>
<keyword evidence="13" id="KW-1185">Reference proteome</keyword>
<keyword evidence="6" id="KW-0560">Oxidoreductase</keyword>
<keyword evidence="3" id="KW-0276">Fatty acid metabolism</keyword>
<dbReference type="Pfam" id="PF08240">
    <property type="entry name" value="ADH_N"/>
    <property type="match status" value="1"/>
</dbReference>
<dbReference type="RefSeq" id="WP_179440860.1">
    <property type="nucleotide sequence ID" value="NZ_BAAALK010000008.1"/>
</dbReference>
<comment type="similarity">
    <text evidence="1">Belongs to the zinc-containing alcohol dehydrogenase family. Quinone oxidoreductase subfamily.</text>
</comment>
<dbReference type="InterPro" id="IPR051034">
    <property type="entry name" value="Mito_Enoyl-ACP_Reductase"/>
</dbReference>
<dbReference type="EMBL" id="JACCFQ010000001">
    <property type="protein sequence ID" value="NYJ15822.1"/>
    <property type="molecule type" value="Genomic_DNA"/>
</dbReference>
<evidence type="ECO:0000259" key="11">
    <source>
        <dbReference type="SMART" id="SM00829"/>
    </source>
</evidence>
<evidence type="ECO:0000256" key="5">
    <source>
        <dbReference type="ARBA" id="ARBA00022946"/>
    </source>
</evidence>
<name>A0A7Z0E680_9MICC</name>
<evidence type="ECO:0000256" key="2">
    <source>
        <dbReference type="ARBA" id="ARBA00022516"/>
    </source>
</evidence>
<comment type="catalytic activity">
    <reaction evidence="10">
        <text>a 2,3-saturated acyl-[ACP] + NADP(+) = a (2E)-enoyl-[ACP] + NADPH + H(+)</text>
        <dbReference type="Rhea" id="RHEA:22564"/>
        <dbReference type="Rhea" id="RHEA-COMP:9925"/>
        <dbReference type="Rhea" id="RHEA-COMP:9926"/>
        <dbReference type="ChEBI" id="CHEBI:15378"/>
        <dbReference type="ChEBI" id="CHEBI:57783"/>
        <dbReference type="ChEBI" id="CHEBI:58349"/>
        <dbReference type="ChEBI" id="CHEBI:78784"/>
        <dbReference type="ChEBI" id="CHEBI:78785"/>
        <dbReference type="EC" id="1.3.1.104"/>
    </reaction>
</comment>
<dbReference type="Pfam" id="PF00107">
    <property type="entry name" value="ADH_zinc_N"/>
    <property type="match status" value="1"/>
</dbReference>
<dbReference type="Proteomes" id="UP000560069">
    <property type="component" value="Unassembled WGS sequence"/>
</dbReference>
<dbReference type="Gene3D" id="3.40.50.720">
    <property type="entry name" value="NAD(P)-binding Rossmann-like Domain"/>
    <property type="match status" value="1"/>
</dbReference>
<keyword evidence="4" id="KW-0521">NADP</keyword>
<dbReference type="PANTHER" id="PTHR43981:SF2">
    <property type="entry name" value="ENOYL-[ACYL-CARRIER-PROTEIN] REDUCTASE, MITOCHONDRIAL"/>
    <property type="match status" value="1"/>
</dbReference>
<evidence type="ECO:0000256" key="1">
    <source>
        <dbReference type="ARBA" id="ARBA00010371"/>
    </source>
</evidence>
<evidence type="ECO:0000256" key="4">
    <source>
        <dbReference type="ARBA" id="ARBA00022857"/>
    </source>
</evidence>
<reference evidence="12 13" key="1">
    <citation type="submission" date="2020-07" db="EMBL/GenBank/DDBJ databases">
        <title>Sequencing the genomes of 1000 actinobacteria strains.</title>
        <authorList>
            <person name="Klenk H.-P."/>
        </authorList>
    </citation>
    <scope>NUCLEOTIDE SEQUENCE [LARGE SCALE GENOMIC DNA]</scope>
    <source>
        <strain evidence="12 13">DSM 15664</strain>
    </source>
</reference>
<dbReference type="InterPro" id="IPR036291">
    <property type="entry name" value="NAD(P)-bd_dom_sf"/>
</dbReference>
<dbReference type="InterPro" id="IPR013154">
    <property type="entry name" value="ADH-like_N"/>
</dbReference>
<dbReference type="SUPFAM" id="SSF50129">
    <property type="entry name" value="GroES-like"/>
    <property type="match status" value="1"/>
</dbReference>
<dbReference type="InterPro" id="IPR013149">
    <property type="entry name" value="ADH-like_C"/>
</dbReference>
<evidence type="ECO:0000313" key="13">
    <source>
        <dbReference type="Proteomes" id="UP000560069"/>
    </source>
</evidence>
<evidence type="ECO:0000313" key="12">
    <source>
        <dbReference type="EMBL" id="NYJ15822.1"/>
    </source>
</evidence>
<dbReference type="GO" id="GO:0141148">
    <property type="term" value="F:enoyl-[acyl-carrier-protein] reductase (NADPH) activity"/>
    <property type="evidence" value="ECO:0007669"/>
    <property type="project" value="UniProtKB-EC"/>
</dbReference>
<keyword evidence="8" id="KW-0275">Fatty acid biosynthesis</keyword>
<dbReference type="Gene3D" id="3.90.180.10">
    <property type="entry name" value="Medium-chain alcohol dehydrogenases, catalytic domain"/>
    <property type="match status" value="1"/>
</dbReference>
<gene>
    <name evidence="12" type="ORF">HNR11_000356</name>
</gene>
<dbReference type="InterPro" id="IPR011032">
    <property type="entry name" value="GroES-like_sf"/>
</dbReference>
<evidence type="ECO:0000256" key="9">
    <source>
        <dbReference type="ARBA" id="ARBA00038963"/>
    </source>
</evidence>
<proteinExistence type="inferred from homology"/>
<keyword evidence="7" id="KW-0443">Lipid metabolism</keyword>
<dbReference type="InterPro" id="IPR020843">
    <property type="entry name" value="ER"/>
</dbReference>
<keyword evidence="5" id="KW-0809">Transit peptide</keyword>
<protein>
    <recommendedName>
        <fullName evidence="9">enoyl-[acyl-carrier-protein] reductase</fullName>
        <ecNumber evidence="9">1.3.1.104</ecNumber>
    </recommendedName>
</protein>
<dbReference type="EC" id="1.3.1.104" evidence="9"/>
<evidence type="ECO:0000256" key="8">
    <source>
        <dbReference type="ARBA" id="ARBA00023160"/>
    </source>
</evidence>
<evidence type="ECO:0000256" key="7">
    <source>
        <dbReference type="ARBA" id="ARBA00023098"/>
    </source>
</evidence>
<dbReference type="SUPFAM" id="SSF51735">
    <property type="entry name" value="NAD(P)-binding Rossmann-fold domains"/>
    <property type="match status" value="1"/>
</dbReference>
<evidence type="ECO:0000256" key="10">
    <source>
        <dbReference type="ARBA" id="ARBA00048843"/>
    </source>
</evidence>
<dbReference type="SMART" id="SM00829">
    <property type="entry name" value="PKS_ER"/>
    <property type="match status" value="1"/>
</dbReference>
<dbReference type="AlphaFoldDB" id="A0A7Z0E680"/>
<comment type="caution">
    <text evidence="12">The sequence shown here is derived from an EMBL/GenBank/DDBJ whole genome shotgun (WGS) entry which is preliminary data.</text>
</comment>
<organism evidence="12 13">
    <name type="scientific">Nesterenkonia sandarakina</name>
    <dbReference type="NCBI Taxonomy" id="272918"/>
    <lineage>
        <taxon>Bacteria</taxon>
        <taxon>Bacillati</taxon>
        <taxon>Actinomycetota</taxon>
        <taxon>Actinomycetes</taxon>
        <taxon>Micrococcales</taxon>
        <taxon>Micrococcaceae</taxon>
        <taxon>Nesterenkonia</taxon>
    </lineage>
</organism>
<keyword evidence="2" id="KW-0444">Lipid biosynthesis</keyword>
<accession>A0A7Z0E680</accession>
<dbReference type="PANTHER" id="PTHR43981">
    <property type="entry name" value="ENOYL-[ACYL-CARRIER-PROTEIN] REDUCTASE, MITOCHONDRIAL"/>
    <property type="match status" value="1"/>
</dbReference>
<dbReference type="GO" id="GO:0006633">
    <property type="term" value="P:fatty acid biosynthetic process"/>
    <property type="evidence" value="ECO:0007669"/>
    <property type="project" value="UniProtKB-KW"/>
</dbReference>
<sequence length="325" mass="34446">MRAVTQQTFGEPWDVLDVEEVSTPEPGAGEVRVRTLLSPIHNHDLWTIRGSYGFKPELPARTGSEAVGVIDALGEGVENLELGQRVAAGGVFGAWAESFTAPAAGLIPVDDDADDEVAAQLVAMPFSTIALLDWLDLKEGDWIIQNAANGAVGRMLAQLAPTRGINVLGLVRRDDGVEELNAQGIDQVVSTESSGWQDRVAEITGGARVVAGIDSVGGDASNHVLSQLGEDATLVIFGAMAGGTMGLNSGAIIFNNITVKGFWGSRVMSELAPQRRGELFTELLTRVKDGTLSLTAEATYPFDQVREASKANFVPGRKGKILLRP</sequence>
<feature type="domain" description="Enoyl reductase (ER)" evidence="11">
    <location>
        <begin position="11"/>
        <end position="323"/>
    </location>
</feature>
<evidence type="ECO:0000256" key="6">
    <source>
        <dbReference type="ARBA" id="ARBA00023002"/>
    </source>
</evidence>